<proteinExistence type="predicted"/>
<evidence type="ECO:0000259" key="1">
    <source>
        <dbReference type="PROSITE" id="PS51186"/>
    </source>
</evidence>
<dbReference type="KEGG" id="ppec:H9W90_10220"/>
<name>A0A7G9L7H2_9FLAO</name>
<keyword evidence="3" id="KW-1185">Reference proteome</keyword>
<organism evidence="2 3">
    <name type="scientific">Polaribacter pectinis</name>
    <dbReference type="NCBI Taxonomy" id="2738844"/>
    <lineage>
        <taxon>Bacteria</taxon>
        <taxon>Pseudomonadati</taxon>
        <taxon>Bacteroidota</taxon>
        <taxon>Flavobacteriia</taxon>
        <taxon>Flavobacteriales</taxon>
        <taxon>Flavobacteriaceae</taxon>
    </lineage>
</organism>
<dbReference type="Gene3D" id="3.40.630.30">
    <property type="match status" value="1"/>
</dbReference>
<accession>A0A7G9L7H2</accession>
<keyword evidence="2" id="KW-0808">Transferase</keyword>
<feature type="domain" description="N-acetyltransferase" evidence="1">
    <location>
        <begin position="4"/>
        <end position="154"/>
    </location>
</feature>
<dbReference type="Proteomes" id="UP000515808">
    <property type="component" value="Chromosome"/>
</dbReference>
<dbReference type="RefSeq" id="WP_187481501.1">
    <property type="nucleotide sequence ID" value="NZ_CP060695.1"/>
</dbReference>
<dbReference type="AlphaFoldDB" id="A0A7G9L7H2"/>
<gene>
    <name evidence="2" type="ORF">H9W90_10220</name>
</gene>
<dbReference type="SUPFAM" id="SSF55729">
    <property type="entry name" value="Acyl-CoA N-acyltransferases (Nat)"/>
    <property type="match status" value="1"/>
</dbReference>
<dbReference type="InterPro" id="IPR000182">
    <property type="entry name" value="GNAT_dom"/>
</dbReference>
<evidence type="ECO:0000313" key="3">
    <source>
        <dbReference type="Proteomes" id="UP000515808"/>
    </source>
</evidence>
<dbReference type="EMBL" id="CP060695">
    <property type="protein sequence ID" value="QNM84571.1"/>
    <property type="molecule type" value="Genomic_DNA"/>
</dbReference>
<evidence type="ECO:0000313" key="2">
    <source>
        <dbReference type="EMBL" id="QNM84571.1"/>
    </source>
</evidence>
<protein>
    <submittedName>
        <fullName evidence="2">N-acetyltransferase</fullName>
    </submittedName>
</protein>
<dbReference type="GO" id="GO:0016747">
    <property type="term" value="F:acyltransferase activity, transferring groups other than amino-acyl groups"/>
    <property type="evidence" value="ECO:0007669"/>
    <property type="project" value="InterPro"/>
</dbReference>
<dbReference type="InterPro" id="IPR016181">
    <property type="entry name" value="Acyl_CoA_acyltransferase"/>
</dbReference>
<dbReference type="PROSITE" id="PS51186">
    <property type="entry name" value="GNAT"/>
    <property type="match status" value="1"/>
</dbReference>
<reference evidence="2 3" key="1">
    <citation type="submission" date="2020-08" db="EMBL/GenBank/DDBJ databases">
        <title>Polaribacter sp. L12M9 isolated from gut of the Korean scallop.</title>
        <authorList>
            <person name="Jeong Y.S."/>
        </authorList>
    </citation>
    <scope>NUCLEOTIDE SEQUENCE [LARGE SCALE GENOMIC DNA]</scope>
    <source>
        <strain evidence="2 3">L12M9</strain>
    </source>
</reference>
<sequence length="154" mass="18468">MEFIEKIELSKIDKKEILNLWNAQYPEKLNYQTLLEFERYLENLAEQSHILMKSENQSIKGWYFDFIRDKEKWFTIILDSKFLGKGLGTKILNLAKEKESELNGWVIDHNRDKKQNGEAYISPLNFYLQNGFEKLTENRLEMDKISAVKIKWKK</sequence>